<name>A0AAU7PUT9_9FIRM</name>
<accession>A0AAU7PUT9</accession>
<dbReference type="InterPro" id="IPR036388">
    <property type="entry name" value="WH-like_DNA-bd_sf"/>
</dbReference>
<dbReference type="RefSeq" id="WP_349948685.1">
    <property type="nucleotide sequence ID" value="NZ_CP157940.1"/>
</dbReference>
<evidence type="ECO:0000256" key="2">
    <source>
        <dbReference type="ARBA" id="ARBA00023125"/>
    </source>
</evidence>
<dbReference type="InterPro" id="IPR036390">
    <property type="entry name" value="WH_DNA-bd_sf"/>
</dbReference>
<dbReference type="PANTHER" id="PTHR43537">
    <property type="entry name" value="TRANSCRIPTIONAL REGULATOR, GNTR FAMILY"/>
    <property type="match status" value="1"/>
</dbReference>
<organism evidence="5">
    <name type="scientific">Lacrimispora sp. BS-2</name>
    <dbReference type="NCBI Taxonomy" id="3151850"/>
    <lineage>
        <taxon>Bacteria</taxon>
        <taxon>Bacillati</taxon>
        <taxon>Bacillota</taxon>
        <taxon>Clostridia</taxon>
        <taxon>Lachnospirales</taxon>
        <taxon>Lachnospiraceae</taxon>
        <taxon>Lacrimispora</taxon>
    </lineage>
</organism>
<dbReference type="SUPFAM" id="SSF46785">
    <property type="entry name" value="Winged helix' DNA-binding domain"/>
    <property type="match status" value="1"/>
</dbReference>
<keyword evidence="3" id="KW-0804">Transcription</keyword>
<dbReference type="Pfam" id="PF00392">
    <property type="entry name" value="GntR"/>
    <property type="match status" value="1"/>
</dbReference>
<evidence type="ECO:0000256" key="3">
    <source>
        <dbReference type="ARBA" id="ARBA00023163"/>
    </source>
</evidence>
<dbReference type="Gene3D" id="1.20.120.530">
    <property type="entry name" value="GntR ligand-binding domain-like"/>
    <property type="match status" value="1"/>
</dbReference>
<dbReference type="InterPro" id="IPR000524">
    <property type="entry name" value="Tscrpt_reg_HTH_GntR"/>
</dbReference>
<evidence type="ECO:0000256" key="1">
    <source>
        <dbReference type="ARBA" id="ARBA00023015"/>
    </source>
</evidence>
<dbReference type="SMART" id="SM00895">
    <property type="entry name" value="FCD"/>
    <property type="match status" value="1"/>
</dbReference>
<feature type="domain" description="HTH gntR-type" evidence="4">
    <location>
        <begin position="9"/>
        <end position="77"/>
    </location>
</feature>
<gene>
    <name evidence="5" type="ORF">ABFV83_09800</name>
</gene>
<proteinExistence type="predicted"/>
<dbReference type="SUPFAM" id="SSF48008">
    <property type="entry name" value="GntR ligand-binding domain-like"/>
    <property type="match status" value="1"/>
</dbReference>
<dbReference type="SMART" id="SM00345">
    <property type="entry name" value="HTH_GNTR"/>
    <property type="match status" value="1"/>
</dbReference>
<dbReference type="PANTHER" id="PTHR43537:SF5">
    <property type="entry name" value="UXU OPERON TRANSCRIPTIONAL REGULATOR"/>
    <property type="match status" value="1"/>
</dbReference>
<dbReference type="AlphaFoldDB" id="A0AAU7PUT9"/>
<dbReference type="Pfam" id="PF07729">
    <property type="entry name" value="FCD"/>
    <property type="match status" value="1"/>
</dbReference>
<dbReference type="GO" id="GO:0003677">
    <property type="term" value="F:DNA binding"/>
    <property type="evidence" value="ECO:0007669"/>
    <property type="project" value="UniProtKB-KW"/>
</dbReference>
<keyword evidence="1" id="KW-0805">Transcription regulation</keyword>
<reference evidence="5" key="1">
    <citation type="submission" date="2024-06" db="EMBL/GenBank/DDBJ databases">
        <title>Lacrimispora cavernae sp. nov., a novel anaerobe isolated from bat guano pile inside a cave.</title>
        <authorList>
            <person name="Miller S.L."/>
            <person name="Lu N."/>
            <person name="King J."/>
            <person name="Sankaranarayanan K."/>
            <person name="Lawson P.A."/>
        </authorList>
    </citation>
    <scope>NUCLEOTIDE SEQUENCE</scope>
    <source>
        <strain evidence="5">BS-2</strain>
    </source>
</reference>
<dbReference type="PROSITE" id="PS50949">
    <property type="entry name" value="HTH_GNTR"/>
    <property type="match status" value="1"/>
</dbReference>
<protein>
    <submittedName>
        <fullName evidence="5">FadR/GntR family transcriptional regulator</fullName>
    </submittedName>
</protein>
<evidence type="ECO:0000259" key="4">
    <source>
        <dbReference type="PROSITE" id="PS50949"/>
    </source>
</evidence>
<dbReference type="EMBL" id="CP157940">
    <property type="protein sequence ID" value="XBS56055.1"/>
    <property type="molecule type" value="Genomic_DNA"/>
</dbReference>
<dbReference type="PRINTS" id="PR00035">
    <property type="entry name" value="HTHGNTR"/>
</dbReference>
<sequence length="244" mass="27921">MLKKVQSTTTLYEQVVEQIKIMIAQGVYQKGDMLPSEKDLIQMTGVSRITVREALKSLAEVGIIETKKGKGSFVLVDAKTLTPDETAVEQQADYQKNFLNSSRARLILEPELARVAAARATEADIQEIKNTLFVKQSVPAAENQFDNFHYAIAKTAGNAVLIDFMKELLELESQNESRNHAVLSLVTPEHQKRISAELNSQHKKIFKAIENHDSEFAYFYMKEHMMYLLNSYEEYFERFFSKQE</sequence>
<dbReference type="InterPro" id="IPR008920">
    <property type="entry name" value="TF_FadR/GntR_C"/>
</dbReference>
<dbReference type="GO" id="GO:0003700">
    <property type="term" value="F:DNA-binding transcription factor activity"/>
    <property type="evidence" value="ECO:0007669"/>
    <property type="project" value="InterPro"/>
</dbReference>
<dbReference type="CDD" id="cd07377">
    <property type="entry name" value="WHTH_GntR"/>
    <property type="match status" value="1"/>
</dbReference>
<dbReference type="Gene3D" id="1.10.10.10">
    <property type="entry name" value="Winged helix-like DNA-binding domain superfamily/Winged helix DNA-binding domain"/>
    <property type="match status" value="1"/>
</dbReference>
<keyword evidence="2" id="KW-0238">DNA-binding</keyword>
<evidence type="ECO:0000313" key="5">
    <source>
        <dbReference type="EMBL" id="XBS56055.1"/>
    </source>
</evidence>
<dbReference type="InterPro" id="IPR011711">
    <property type="entry name" value="GntR_C"/>
</dbReference>